<dbReference type="EMBL" id="JBHTBR010000005">
    <property type="protein sequence ID" value="MFC7291758.1"/>
    <property type="molecule type" value="Genomic_DNA"/>
</dbReference>
<dbReference type="InterPro" id="IPR004220">
    <property type="entry name" value="5-COMe_2-OHmuconate_Isoase"/>
</dbReference>
<name>A0ABW2IKV3_9PROT</name>
<dbReference type="Pfam" id="PF02962">
    <property type="entry name" value="CHMI"/>
    <property type="match status" value="1"/>
</dbReference>
<dbReference type="InterPro" id="IPR014347">
    <property type="entry name" value="Tautomerase/MIF_sf"/>
</dbReference>
<gene>
    <name evidence="1" type="ORF">ACFQS8_09045</name>
</gene>
<proteinExistence type="predicted"/>
<dbReference type="Proteomes" id="UP001596492">
    <property type="component" value="Unassembled WGS sequence"/>
</dbReference>
<dbReference type="RefSeq" id="WP_382167000.1">
    <property type="nucleotide sequence ID" value="NZ_JBHTBR010000005.1"/>
</dbReference>
<dbReference type="PANTHER" id="PTHR37950">
    <property type="entry name" value="4-HYDROXYPHENYLACETATE CATABOLISM PROTEIN"/>
    <property type="match status" value="1"/>
</dbReference>
<keyword evidence="2" id="KW-1185">Reference proteome</keyword>
<organism evidence="1 2">
    <name type="scientific">Hirschia litorea</name>
    <dbReference type="NCBI Taxonomy" id="1199156"/>
    <lineage>
        <taxon>Bacteria</taxon>
        <taxon>Pseudomonadati</taxon>
        <taxon>Pseudomonadota</taxon>
        <taxon>Alphaproteobacteria</taxon>
        <taxon>Hyphomonadales</taxon>
        <taxon>Hyphomonadaceae</taxon>
        <taxon>Hirschia</taxon>
    </lineage>
</organism>
<evidence type="ECO:0000313" key="2">
    <source>
        <dbReference type="Proteomes" id="UP001596492"/>
    </source>
</evidence>
<evidence type="ECO:0000313" key="1">
    <source>
        <dbReference type="EMBL" id="MFC7291758.1"/>
    </source>
</evidence>
<protein>
    <submittedName>
        <fullName evidence="1">5-carboxymethyl-2-hydroxymuconate Delta-isomerase</fullName>
    </submittedName>
</protein>
<reference evidence="2" key="1">
    <citation type="journal article" date="2019" name="Int. J. Syst. Evol. Microbiol.">
        <title>The Global Catalogue of Microorganisms (GCM) 10K type strain sequencing project: providing services to taxonomists for standard genome sequencing and annotation.</title>
        <authorList>
            <consortium name="The Broad Institute Genomics Platform"/>
            <consortium name="The Broad Institute Genome Sequencing Center for Infectious Disease"/>
            <person name="Wu L."/>
            <person name="Ma J."/>
        </authorList>
    </citation>
    <scope>NUCLEOTIDE SEQUENCE [LARGE SCALE GENOMIC DNA]</scope>
    <source>
        <strain evidence="2">CCUG 51308</strain>
    </source>
</reference>
<comment type="caution">
    <text evidence="1">The sequence shown here is derived from an EMBL/GenBank/DDBJ whole genome shotgun (WGS) entry which is preliminary data.</text>
</comment>
<sequence length="111" mass="12126">MPDCIVEYSKRLATKVSVEKITQTAHQGAINSGLLDPEKVKTRATLIEHQILPADRDVIHVTIRFLAGRTDAQKKHLSDSIVSELCTLGLTNIAISADAYDLSPGYAIKLL</sequence>
<accession>A0ABW2IKV3</accession>
<dbReference type="PANTHER" id="PTHR37950:SF1">
    <property type="entry name" value="4-HYDROXYPHENYLACETATE CATABOLISM PROTEIN"/>
    <property type="match status" value="1"/>
</dbReference>
<dbReference type="SUPFAM" id="SSF55331">
    <property type="entry name" value="Tautomerase/MIF"/>
    <property type="match status" value="1"/>
</dbReference>
<dbReference type="Gene3D" id="3.30.429.10">
    <property type="entry name" value="Macrophage Migration Inhibitory Factor"/>
    <property type="match status" value="1"/>
</dbReference>